<protein>
    <recommendedName>
        <fullName evidence="4">Glutathione S-transferase</fullName>
    </recommendedName>
</protein>
<evidence type="ECO:0000259" key="2">
    <source>
        <dbReference type="PROSITE" id="PS50405"/>
    </source>
</evidence>
<evidence type="ECO:0008006" key="4">
    <source>
        <dbReference type="Google" id="ProtNLM"/>
    </source>
</evidence>
<feature type="non-terminal residue" evidence="3">
    <location>
        <position position="161"/>
    </location>
</feature>
<gene>
    <name evidence="3" type="ORF">MNBD_ALPHA05-1612</name>
</gene>
<dbReference type="InterPro" id="IPR050802">
    <property type="entry name" value="EF-GSTs"/>
</dbReference>
<dbReference type="InterPro" id="IPR036282">
    <property type="entry name" value="Glutathione-S-Trfase_C_sf"/>
</dbReference>
<dbReference type="SUPFAM" id="SSF47616">
    <property type="entry name" value="GST C-terminal domain-like"/>
    <property type="match status" value="1"/>
</dbReference>
<dbReference type="Gene3D" id="3.40.30.10">
    <property type="entry name" value="Glutaredoxin"/>
    <property type="match status" value="1"/>
</dbReference>
<dbReference type="PROSITE" id="PS50405">
    <property type="entry name" value="GST_CTER"/>
    <property type="match status" value="1"/>
</dbReference>
<dbReference type="InterPro" id="IPR010987">
    <property type="entry name" value="Glutathione-S-Trfase_C-like"/>
</dbReference>
<dbReference type="Gene3D" id="1.20.1050.10">
    <property type="match status" value="1"/>
</dbReference>
<dbReference type="InterPro" id="IPR004045">
    <property type="entry name" value="Glutathione_S-Trfase_N"/>
</dbReference>
<dbReference type="SUPFAM" id="SSF52833">
    <property type="entry name" value="Thioredoxin-like"/>
    <property type="match status" value="1"/>
</dbReference>
<dbReference type="GO" id="GO:0005634">
    <property type="term" value="C:nucleus"/>
    <property type="evidence" value="ECO:0007669"/>
    <property type="project" value="TreeGrafter"/>
</dbReference>
<accession>A0A3B0S5Z8</accession>
<sequence>MSESVKIYGSPISQNVRKPLAVAAHLGIAIESIPVGPHDPAVKAVNPCGRIPAMDDDGFTLGESNAIMVYLASKKPSDIYPEDAARRAEIHSWLSWDAAHWTPAYQPIQFERLIKPMLGRGETDEAVVETATKAFHREAAHLDAALDGKTWLVGDNPTLAG</sequence>
<dbReference type="PANTHER" id="PTHR43986:SF1">
    <property type="entry name" value="ELONGATION FACTOR 1-GAMMA"/>
    <property type="match status" value="1"/>
</dbReference>
<evidence type="ECO:0000259" key="1">
    <source>
        <dbReference type="PROSITE" id="PS50404"/>
    </source>
</evidence>
<feature type="domain" description="GST C-terminal" evidence="2">
    <location>
        <begin position="83"/>
        <end position="161"/>
    </location>
</feature>
<dbReference type="EMBL" id="UOEH01000192">
    <property type="protein sequence ID" value="VAV96256.1"/>
    <property type="molecule type" value="Genomic_DNA"/>
</dbReference>
<proteinExistence type="predicted"/>
<organism evidence="3">
    <name type="scientific">hydrothermal vent metagenome</name>
    <dbReference type="NCBI Taxonomy" id="652676"/>
    <lineage>
        <taxon>unclassified sequences</taxon>
        <taxon>metagenomes</taxon>
        <taxon>ecological metagenomes</taxon>
    </lineage>
</organism>
<name>A0A3B0S5Z8_9ZZZZ</name>
<dbReference type="InterPro" id="IPR036249">
    <property type="entry name" value="Thioredoxin-like_sf"/>
</dbReference>
<dbReference type="SFLD" id="SFLDS00019">
    <property type="entry name" value="Glutathione_Transferase_(cytos"/>
    <property type="match status" value="1"/>
</dbReference>
<dbReference type="AlphaFoldDB" id="A0A3B0S5Z8"/>
<dbReference type="SFLD" id="SFLDG00358">
    <property type="entry name" value="Main_(cytGST)"/>
    <property type="match status" value="1"/>
</dbReference>
<dbReference type="Pfam" id="PF00043">
    <property type="entry name" value="GST_C"/>
    <property type="match status" value="1"/>
</dbReference>
<dbReference type="Pfam" id="PF13417">
    <property type="entry name" value="GST_N_3"/>
    <property type="match status" value="1"/>
</dbReference>
<dbReference type="InterPro" id="IPR040079">
    <property type="entry name" value="Glutathione_S-Trfase"/>
</dbReference>
<dbReference type="GO" id="GO:0006414">
    <property type="term" value="P:translational elongation"/>
    <property type="evidence" value="ECO:0007669"/>
    <property type="project" value="TreeGrafter"/>
</dbReference>
<dbReference type="PANTHER" id="PTHR43986">
    <property type="entry name" value="ELONGATION FACTOR 1-GAMMA"/>
    <property type="match status" value="1"/>
</dbReference>
<dbReference type="InterPro" id="IPR004046">
    <property type="entry name" value="GST_C"/>
</dbReference>
<evidence type="ECO:0000313" key="3">
    <source>
        <dbReference type="EMBL" id="VAV96256.1"/>
    </source>
</evidence>
<dbReference type="GO" id="GO:0005737">
    <property type="term" value="C:cytoplasm"/>
    <property type="evidence" value="ECO:0007669"/>
    <property type="project" value="TreeGrafter"/>
</dbReference>
<feature type="domain" description="GST N-terminal" evidence="1">
    <location>
        <begin position="3"/>
        <end position="79"/>
    </location>
</feature>
<dbReference type="PROSITE" id="PS50404">
    <property type="entry name" value="GST_NTER"/>
    <property type="match status" value="1"/>
</dbReference>
<reference evidence="3" key="1">
    <citation type="submission" date="2018-06" db="EMBL/GenBank/DDBJ databases">
        <authorList>
            <person name="Zhirakovskaya E."/>
        </authorList>
    </citation>
    <scope>NUCLEOTIDE SEQUENCE</scope>
</reference>
<dbReference type="CDD" id="cd00570">
    <property type="entry name" value="GST_N_family"/>
    <property type="match status" value="1"/>
</dbReference>